<comment type="caution">
    <text evidence="2">The sequence shown here is derived from an EMBL/GenBank/DDBJ whole genome shotgun (WGS) entry which is preliminary data.</text>
</comment>
<evidence type="ECO:0000313" key="3">
    <source>
        <dbReference type="Proteomes" id="UP001499988"/>
    </source>
</evidence>
<gene>
    <name evidence="2" type="ORF">GCM10023333_15020</name>
</gene>
<proteinExistence type="predicted"/>
<accession>A0ABP9ENI8</accession>
<evidence type="ECO:0000256" key="1">
    <source>
        <dbReference type="SAM" id="MobiDB-lite"/>
    </source>
</evidence>
<keyword evidence="3" id="KW-1185">Reference proteome</keyword>
<protein>
    <submittedName>
        <fullName evidence="2">Uncharacterized protein</fullName>
    </submittedName>
</protein>
<organism evidence="2 3">
    <name type="scientific">Ferrimonas pelagia</name>
    <dbReference type="NCBI Taxonomy" id="1177826"/>
    <lineage>
        <taxon>Bacteria</taxon>
        <taxon>Pseudomonadati</taxon>
        <taxon>Pseudomonadota</taxon>
        <taxon>Gammaproteobacteria</taxon>
        <taxon>Alteromonadales</taxon>
        <taxon>Ferrimonadaceae</taxon>
        <taxon>Ferrimonas</taxon>
    </lineage>
</organism>
<reference evidence="3" key="1">
    <citation type="journal article" date="2019" name="Int. J. Syst. Evol. Microbiol.">
        <title>The Global Catalogue of Microorganisms (GCM) 10K type strain sequencing project: providing services to taxonomists for standard genome sequencing and annotation.</title>
        <authorList>
            <consortium name="The Broad Institute Genomics Platform"/>
            <consortium name="The Broad Institute Genome Sequencing Center for Infectious Disease"/>
            <person name="Wu L."/>
            <person name="Ma J."/>
        </authorList>
    </citation>
    <scope>NUCLEOTIDE SEQUENCE [LARGE SCALE GENOMIC DNA]</scope>
    <source>
        <strain evidence="3">JCM 18401</strain>
    </source>
</reference>
<evidence type="ECO:0000313" key="2">
    <source>
        <dbReference type="EMBL" id="GAA4881885.1"/>
    </source>
</evidence>
<feature type="region of interest" description="Disordered" evidence="1">
    <location>
        <begin position="1"/>
        <end position="25"/>
    </location>
</feature>
<name>A0ABP9ENI8_9GAMM</name>
<dbReference type="Proteomes" id="UP001499988">
    <property type="component" value="Unassembled WGS sequence"/>
</dbReference>
<dbReference type="EMBL" id="BAABJZ010000022">
    <property type="protein sequence ID" value="GAA4881885.1"/>
    <property type="molecule type" value="Genomic_DNA"/>
</dbReference>
<sequence>MPSNANADEALSGEFRQSHSRMTNDDERTWRVILHDSLSIPPSHINIFPRDIINSSKKAGEMAPILKQQKSKKLFYQSKLIGKS</sequence>